<feature type="region of interest" description="Disordered" evidence="1">
    <location>
        <begin position="739"/>
        <end position="806"/>
    </location>
</feature>
<keyword evidence="4" id="KW-1185">Reference proteome</keyword>
<protein>
    <submittedName>
        <fullName evidence="3">Minor tail protein</fullName>
    </submittedName>
</protein>
<name>A0A6M3SZ42_9CAUD</name>
<evidence type="ECO:0000313" key="3">
    <source>
        <dbReference type="EMBL" id="QJD50428.1"/>
    </source>
</evidence>
<accession>A0A6M3SZ42</accession>
<evidence type="ECO:0000259" key="2">
    <source>
        <dbReference type="Pfam" id="PF21722"/>
    </source>
</evidence>
<dbReference type="RefSeq" id="YP_009952914.1">
    <property type="nucleotide sequence ID" value="NC_051617.1"/>
</dbReference>
<organism evidence="3 4">
    <name type="scientific">Mycobacterium phage Chris</name>
    <dbReference type="NCBI Taxonomy" id="2725626"/>
    <lineage>
        <taxon>Viruses</taxon>
        <taxon>Duplodnaviria</taxon>
        <taxon>Heunggongvirae</taxon>
        <taxon>Uroviricota</taxon>
        <taxon>Caudoviricetes</taxon>
        <taxon>Weiservirinae</taxon>
        <taxon>Anayavirus</taxon>
        <taxon>Anayavirus chris</taxon>
    </lineage>
</organism>
<reference evidence="3 4" key="1">
    <citation type="submission" date="2020-04" db="EMBL/GenBank/DDBJ databases">
        <authorList>
            <person name="Davenport L."/>
            <person name="Mcconahy L."/>
            <person name="Chen A."/>
            <person name="Cottrell A."/>
            <person name="Drouin R."/>
            <person name="Erdman M."/>
            <person name="Goranson S."/>
            <person name="Harrington A."/>
            <person name="Hecht A."/>
            <person name="Ramos M."/>
            <person name="Schutt J."/>
            <person name="Hayes S.G."/>
            <person name="Haydock J."/>
            <person name="Ettinger A.-S.H."/>
            <person name="Anders K.R."/>
            <person name="Garlena R.A."/>
            <person name="Russell D.A."/>
            <person name="Pope W.H."/>
            <person name="Jacobs-Sera D."/>
            <person name="Hatfull G.F."/>
        </authorList>
    </citation>
    <scope>NUCLEOTIDE SEQUENCE [LARGE SCALE GENOMIC DNA]</scope>
</reference>
<dbReference type="GeneID" id="60324377"/>
<dbReference type="Proteomes" id="UP000501603">
    <property type="component" value="Segment"/>
</dbReference>
<evidence type="ECO:0000256" key="1">
    <source>
        <dbReference type="SAM" id="MobiDB-lite"/>
    </source>
</evidence>
<feature type="compositionally biased region" description="Low complexity" evidence="1">
    <location>
        <begin position="745"/>
        <end position="758"/>
    </location>
</feature>
<dbReference type="Gene3D" id="2.60.120.260">
    <property type="entry name" value="Galactose-binding domain-like"/>
    <property type="match status" value="1"/>
</dbReference>
<evidence type="ECO:0000313" key="4">
    <source>
        <dbReference type="Proteomes" id="UP000501603"/>
    </source>
</evidence>
<dbReference type="KEGG" id="vg:60324377"/>
<dbReference type="EMBL" id="MT310860">
    <property type="protein sequence ID" value="QJD50428.1"/>
    <property type="molecule type" value="Genomic_DNA"/>
</dbReference>
<gene>
    <name evidence="3" type="primary">26</name>
    <name evidence="3" type="ORF">SEA_CHRIS_26</name>
</gene>
<dbReference type="Pfam" id="PF21722">
    <property type="entry name" value="Gly_rich_2"/>
    <property type="match status" value="1"/>
</dbReference>
<feature type="domain" description="Glycine-rich" evidence="2">
    <location>
        <begin position="641"/>
        <end position="814"/>
    </location>
</feature>
<dbReference type="InterPro" id="IPR049304">
    <property type="entry name" value="Gly_rich_dom"/>
</dbReference>
<proteinExistence type="predicted"/>
<sequence length="819" mass="84621">MPPVFDRNPLNVDRDPMRSIFGEPAKLPKLDAAEIWKQWLKGLKELTGLDLSSPQALVLSLGDIIGGALDPQHIADMIAQVLGYVGAPLSGLAQLAKWAGDQLFGIIDPGRLPLLPLGHVSQASPNLLPNGAFTDVVAIDDPAGKWTLDSTVGRTSPGSALTLADGTIHELLSVDLIPVAPGTKLDVEGWVKRSNVTGTNGSIYLGLTAYSDTKGATQATAAPNRPTVALMAAVSGTSDWVKLSGTYTVPATGVASVRLRLAVTNGATVGSIWFDDLRLAKGTNLLHIDFVDGLGDELAGAWAAIEDTLDRIGKTLGLDKWQEFLNAAAGGIGGTIHSIIDRIVHLGLDGSFDASQLINVKNIPTLPNIVMEGINGIANIGESIQNTIDYLWSAFTGQHGTGKNMAALAQAAQQTSLDITQAVRLAQAHTAILSERRNKPAYVGLADTVEASFPLTEIASGTTMPTVAVTSTVAPMGFVRCAEGSTKGFVQWIGSGVANITGFFVNVYRMNAAGDLTLIHTSPDLQSQLTAAAAWQAYVFSFANQTVVEPGDVLAVEFILTGSGTHQVAGIASSWVPLHPTAAPRRLGASRNPVTGGRAPSAGIIPAANVVYTGGLPYVSLGISNVPAGYEPPSTAEYEEAGTYTYDVPEWAQYLDIVLIGGGSAGGSSFAFTSGQGGWYGTWASKTLQRGVDFPANARQVTVVVAAGGTITGGAGNAGGTSAVTWLDVNGVQQQLVGEGGPWSGQGPTHNGGNPNGHSYGQGAPNYQFRGKTYFGGNDANTAPGSRPGGGGSGGPPYLQGANGGTGCVWVTARQSPDD</sequence>